<dbReference type="GO" id="GO:2001235">
    <property type="term" value="P:positive regulation of apoptotic signaling pathway"/>
    <property type="evidence" value="ECO:0000318"/>
    <property type="project" value="GO_Central"/>
</dbReference>
<dbReference type="GO" id="GO:0005737">
    <property type="term" value="C:cytoplasm"/>
    <property type="evidence" value="ECO:0000318"/>
    <property type="project" value="GO_Central"/>
</dbReference>
<dbReference type="EMBL" id="AMQM01007572">
    <property type="status" value="NOT_ANNOTATED_CDS"/>
    <property type="molecule type" value="Genomic_DNA"/>
</dbReference>
<dbReference type="Gene3D" id="1.10.533.10">
    <property type="entry name" value="Death Domain, Fas"/>
    <property type="match status" value="1"/>
</dbReference>
<evidence type="ECO:0000313" key="5">
    <source>
        <dbReference type="Proteomes" id="UP000015101"/>
    </source>
</evidence>
<evidence type="ECO:0000256" key="1">
    <source>
        <dbReference type="SAM" id="Coils"/>
    </source>
</evidence>
<evidence type="ECO:0000313" key="3">
    <source>
        <dbReference type="EMBL" id="ESN92525.1"/>
    </source>
</evidence>
<accession>T1FGY9</accession>
<sequence length="366" mass="42860">MDRFDKISTQDFLTENYHFLACCTRVDSFLSWLRSKDVLSVCEMEEIQAMKTSKSKSARLIDTIEYKGDRGFLAYMQVLEWTYPDVFSSITEFKGIEQNGSSRKSAVLIQELQKCMGNIVEDNLCKKENIFRLKETVSKLQNESEMMISEMRQLQSKLQNLTNINCEHSAVIKKLEEENMTLKVEKDEKEKKLKEKTNELLELYMNKVSCNNINKNTNNNINNNINDNNHTRKIGYDDNKKPLISPKPAHTNNGMILQQEQKQQKKTLLDHQSSFQNVNNSLEDEFEHLKTKLAKFKDELNEKQLEIDKLTKTNDQLLDLNQRINSDYQKAIKAYEQQHETVEFLRKENGKMNKLEKASSDRLVLF</sequence>
<dbReference type="GeneID" id="20208088"/>
<dbReference type="InterPro" id="IPR001315">
    <property type="entry name" value="CARD"/>
</dbReference>
<reference evidence="5" key="1">
    <citation type="submission" date="2012-12" db="EMBL/GenBank/DDBJ databases">
        <authorList>
            <person name="Hellsten U."/>
            <person name="Grimwood J."/>
            <person name="Chapman J.A."/>
            <person name="Shapiro H."/>
            <person name="Aerts A."/>
            <person name="Otillar R.P."/>
            <person name="Terry A.Y."/>
            <person name="Boore J.L."/>
            <person name="Simakov O."/>
            <person name="Marletaz F."/>
            <person name="Cho S.-J."/>
            <person name="Edsinger-Gonzales E."/>
            <person name="Havlak P."/>
            <person name="Kuo D.-H."/>
            <person name="Larsson T."/>
            <person name="Lv J."/>
            <person name="Arendt D."/>
            <person name="Savage R."/>
            <person name="Osoegawa K."/>
            <person name="de Jong P."/>
            <person name="Lindberg D.R."/>
            <person name="Seaver E.C."/>
            <person name="Weisblat D.A."/>
            <person name="Putnam N.H."/>
            <person name="Grigoriev I.V."/>
            <person name="Rokhsar D.S."/>
        </authorList>
    </citation>
    <scope>NUCLEOTIDE SEQUENCE</scope>
</reference>
<reference evidence="4" key="3">
    <citation type="submission" date="2015-06" db="UniProtKB">
        <authorList>
            <consortium name="EnsemblMetazoa"/>
        </authorList>
    </citation>
    <scope>IDENTIFICATION</scope>
</reference>
<dbReference type="GO" id="GO:0070513">
    <property type="term" value="F:death domain binding"/>
    <property type="evidence" value="ECO:0007669"/>
    <property type="project" value="InterPro"/>
</dbReference>
<dbReference type="RefSeq" id="XP_009029452.1">
    <property type="nucleotide sequence ID" value="XM_009031204.1"/>
</dbReference>
<dbReference type="PANTHER" id="PTHR15034">
    <property type="entry name" value="DEATH DOMAIN-CONTAINING PROTEIN CRADD"/>
    <property type="match status" value="1"/>
</dbReference>
<dbReference type="HOGENOM" id="CLU_757110_0_0_1"/>
<dbReference type="AlphaFoldDB" id="T1FGY9"/>
<proteinExistence type="predicted"/>
<evidence type="ECO:0000313" key="4">
    <source>
        <dbReference type="EnsemblMetazoa" id="HelroP181401"/>
    </source>
</evidence>
<gene>
    <name evidence="4" type="primary">20208088</name>
    <name evidence="3" type="ORF">HELRODRAFT_181401</name>
</gene>
<reference evidence="3 5" key="2">
    <citation type="journal article" date="2013" name="Nature">
        <title>Insights into bilaterian evolution from three spiralian genomes.</title>
        <authorList>
            <person name="Simakov O."/>
            <person name="Marletaz F."/>
            <person name="Cho S.J."/>
            <person name="Edsinger-Gonzales E."/>
            <person name="Havlak P."/>
            <person name="Hellsten U."/>
            <person name="Kuo D.H."/>
            <person name="Larsson T."/>
            <person name="Lv J."/>
            <person name="Arendt D."/>
            <person name="Savage R."/>
            <person name="Osoegawa K."/>
            <person name="de Jong P."/>
            <person name="Grimwood J."/>
            <person name="Chapman J.A."/>
            <person name="Shapiro H."/>
            <person name="Aerts A."/>
            <person name="Otillar R.P."/>
            <person name="Terry A.Y."/>
            <person name="Boore J.L."/>
            <person name="Grigoriev I.V."/>
            <person name="Lindberg D.R."/>
            <person name="Seaver E.C."/>
            <person name="Weisblat D.A."/>
            <person name="Putnam N.H."/>
            <person name="Rokhsar D.S."/>
        </authorList>
    </citation>
    <scope>NUCLEOTIDE SEQUENCE</scope>
</reference>
<keyword evidence="5" id="KW-1185">Reference proteome</keyword>
<feature type="coiled-coil region" evidence="1">
    <location>
        <begin position="279"/>
        <end position="348"/>
    </location>
</feature>
<dbReference type="Proteomes" id="UP000015101">
    <property type="component" value="Unassembled WGS sequence"/>
</dbReference>
<protein>
    <recommendedName>
        <fullName evidence="2">CARD domain-containing protein</fullName>
    </recommendedName>
</protein>
<dbReference type="GO" id="GO:0002020">
    <property type="term" value="F:protease binding"/>
    <property type="evidence" value="ECO:0007669"/>
    <property type="project" value="InterPro"/>
</dbReference>
<dbReference type="InParanoid" id="T1FGY9"/>
<feature type="coiled-coil region" evidence="1">
    <location>
        <begin position="137"/>
        <end position="206"/>
    </location>
</feature>
<dbReference type="Pfam" id="PF00619">
    <property type="entry name" value="CARD"/>
    <property type="match status" value="1"/>
</dbReference>
<dbReference type="PANTHER" id="PTHR15034:SF5">
    <property type="entry name" value="DEATH DOMAIN-CONTAINING PROTEIN CRADD"/>
    <property type="match status" value="1"/>
</dbReference>
<dbReference type="EnsemblMetazoa" id="HelroT181401">
    <property type="protein sequence ID" value="HelroP181401"/>
    <property type="gene ID" value="HelroG181401"/>
</dbReference>
<dbReference type="InterPro" id="IPR037939">
    <property type="entry name" value="CRADD"/>
</dbReference>
<organism evidence="4 5">
    <name type="scientific">Helobdella robusta</name>
    <name type="common">Californian leech</name>
    <dbReference type="NCBI Taxonomy" id="6412"/>
    <lineage>
        <taxon>Eukaryota</taxon>
        <taxon>Metazoa</taxon>
        <taxon>Spiralia</taxon>
        <taxon>Lophotrochozoa</taxon>
        <taxon>Annelida</taxon>
        <taxon>Clitellata</taxon>
        <taxon>Hirudinea</taxon>
        <taxon>Rhynchobdellida</taxon>
        <taxon>Glossiphoniidae</taxon>
        <taxon>Helobdella</taxon>
    </lineage>
</organism>
<feature type="domain" description="CARD" evidence="2">
    <location>
        <begin position="20"/>
        <end position="94"/>
    </location>
</feature>
<dbReference type="KEGG" id="hro:HELRODRAFT_181401"/>
<keyword evidence="1" id="KW-0175">Coiled coil</keyword>
<dbReference type="SUPFAM" id="SSF47986">
    <property type="entry name" value="DEATH domain"/>
    <property type="match status" value="1"/>
</dbReference>
<dbReference type="EMBL" id="KB097640">
    <property type="protein sequence ID" value="ESN92525.1"/>
    <property type="molecule type" value="Genomic_DNA"/>
</dbReference>
<dbReference type="PROSITE" id="PS50209">
    <property type="entry name" value="CARD"/>
    <property type="match status" value="1"/>
</dbReference>
<dbReference type="CTD" id="20208088"/>
<dbReference type="InterPro" id="IPR011029">
    <property type="entry name" value="DEATH-like_dom_sf"/>
</dbReference>
<name>T1FGY9_HELRO</name>
<evidence type="ECO:0000259" key="2">
    <source>
        <dbReference type="PROSITE" id="PS50209"/>
    </source>
</evidence>
<dbReference type="OrthoDB" id="6089523at2759"/>